<dbReference type="GO" id="GO:0004715">
    <property type="term" value="F:non-membrane spanning protein tyrosine kinase activity"/>
    <property type="evidence" value="ECO:0007669"/>
    <property type="project" value="UniProtKB-EC"/>
</dbReference>
<comment type="caution">
    <text evidence="20">The sequence shown here is derived from an EMBL/GenBank/DDBJ whole genome shotgun (WGS) entry which is preliminary data.</text>
</comment>
<evidence type="ECO:0000313" key="21">
    <source>
        <dbReference type="Proteomes" id="UP000028870"/>
    </source>
</evidence>
<dbReference type="RefSeq" id="WP_036397178.1">
    <property type="nucleotide sequence ID" value="NZ_CCBB010000001.1"/>
</dbReference>
<proteinExistence type="inferred from homology"/>
<dbReference type="InterPro" id="IPR027417">
    <property type="entry name" value="P-loop_NTPase"/>
</dbReference>
<keyword evidence="7" id="KW-0997">Cell inner membrane</keyword>
<keyword evidence="15" id="KW-0829">Tyrosine-protein kinase</keyword>
<dbReference type="CDD" id="cd05387">
    <property type="entry name" value="BY-kinase"/>
    <property type="match status" value="1"/>
</dbReference>
<gene>
    <name evidence="20" type="ORF">BN977_01791</name>
</gene>
<reference evidence="20" key="2">
    <citation type="submission" date="2014-03" db="EMBL/GenBank/DDBJ databases">
        <authorList>
            <person name="Urmite Genomes"/>
        </authorList>
    </citation>
    <scope>NUCLEOTIDE SEQUENCE</scope>
    <source>
        <strain evidence="20">DSM 44829</strain>
    </source>
</reference>
<dbReference type="EMBL" id="CCBB010000001">
    <property type="protein sequence ID" value="CDO06993.1"/>
    <property type="molecule type" value="Genomic_DNA"/>
</dbReference>
<evidence type="ECO:0000259" key="19">
    <source>
        <dbReference type="Pfam" id="PF13614"/>
    </source>
</evidence>
<reference evidence="20" key="1">
    <citation type="submission" date="2014-03" db="EMBL/GenBank/DDBJ databases">
        <title>Draft Genome Sequence of Mycobacterium cosmeticum DSM 44829.</title>
        <authorList>
            <person name="Croce O."/>
            <person name="Robert C."/>
            <person name="Raoult D."/>
            <person name="Drancourt M."/>
        </authorList>
    </citation>
    <scope>NUCLEOTIDE SEQUENCE [LARGE SCALE GENOMIC DNA]</scope>
    <source>
        <strain evidence="20">DSM 44829</strain>
    </source>
</reference>
<dbReference type="InterPro" id="IPR050445">
    <property type="entry name" value="Bact_polysacc_biosynth/exp"/>
</dbReference>
<protein>
    <recommendedName>
        <fullName evidence="5">non-specific protein-tyrosine kinase</fullName>
        <ecNumber evidence="5">2.7.10.2</ecNumber>
    </recommendedName>
</protein>
<evidence type="ECO:0000256" key="7">
    <source>
        <dbReference type="ARBA" id="ARBA00022519"/>
    </source>
</evidence>
<evidence type="ECO:0000256" key="14">
    <source>
        <dbReference type="ARBA" id="ARBA00023136"/>
    </source>
</evidence>
<evidence type="ECO:0000256" key="15">
    <source>
        <dbReference type="ARBA" id="ARBA00023137"/>
    </source>
</evidence>
<dbReference type="eggNOG" id="COG0489">
    <property type="taxonomic scope" value="Bacteria"/>
</dbReference>
<keyword evidence="14 17" id="KW-0472">Membrane</keyword>
<dbReference type="GO" id="GO:0005886">
    <property type="term" value="C:plasma membrane"/>
    <property type="evidence" value="ECO:0007669"/>
    <property type="project" value="UniProtKB-SubCell"/>
</dbReference>
<evidence type="ECO:0000256" key="1">
    <source>
        <dbReference type="ARBA" id="ARBA00004429"/>
    </source>
</evidence>
<evidence type="ECO:0000256" key="13">
    <source>
        <dbReference type="ARBA" id="ARBA00022989"/>
    </source>
</evidence>
<feature type="transmembrane region" description="Helical" evidence="17">
    <location>
        <begin position="12"/>
        <end position="34"/>
    </location>
</feature>
<evidence type="ECO:0000256" key="4">
    <source>
        <dbReference type="ARBA" id="ARBA00008883"/>
    </source>
</evidence>
<dbReference type="GO" id="GO:0005524">
    <property type="term" value="F:ATP binding"/>
    <property type="evidence" value="ECO:0007669"/>
    <property type="project" value="UniProtKB-KW"/>
</dbReference>
<evidence type="ECO:0000256" key="8">
    <source>
        <dbReference type="ARBA" id="ARBA00022679"/>
    </source>
</evidence>
<dbReference type="AlphaFoldDB" id="W9AND8"/>
<evidence type="ECO:0000259" key="18">
    <source>
        <dbReference type="Pfam" id="PF02706"/>
    </source>
</evidence>
<evidence type="ECO:0000256" key="12">
    <source>
        <dbReference type="ARBA" id="ARBA00022840"/>
    </source>
</evidence>
<dbReference type="SUPFAM" id="SSF52540">
    <property type="entry name" value="P-loop containing nucleoside triphosphate hydrolases"/>
    <property type="match status" value="1"/>
</dbReference>
<keyword evidence="12" id="KW-0067">ATP-binding</keyword>
<accession>W9AND8</accession>
<evidence type="ECO:0000313" key="20">
    <source>
        <dbReference type="EMBL" id="CDO06993.1"/>
    </source>
</evidence>
<feature type="domain" description="AAA" evidence="19">
    <location>
        <begin position="263"/>
        <end position="421"/>
    </location>
</feature>
<dbReference type="eggNOG" id="COG3944">
    <property type="taxonomic scope" value="Bacteria"/>
</dbReference>
<evidence type="ECO:0000256" key="16">
    <source>
        <dbReference type="ARBA" id="ARBA00051245"/>
    </source>
</evidence>
<comment type="similarity">
    <text evidence="2">Belongs to the CpsC/CapA family.</text>
</comment>
<keyword evidence="11" id="KW-0418">Kinase</keyword>
<dbReference type="Gene3D" id="3.40.50.300">
    <property type="entry name" value="P-loop containing nucleotide triphosphate hydrolases"/>
    <property type="match status" value="1"/>
</dbReference>
<evidence type="ECO:0000256" key="11">
    <source>
        <dbReference type="ARBA" id="ARBA00022777"/>
    </source>
</evidence>
<evidence type="ECO:0000256" key="6">
    <source>
        <dbReference type="ARBA" id="ARBA00022475"/>
    </source>
</evidence>
<comment type="subcellular location">
    <subcellularLocation>
        <location evidence="1">Cell inner membrane</location>
        <topology evidence="1">Multi-pass membrane protein</topology>
    </subcellularLocation>
</comment>
<evidence type="ECO:0000256" key="9">
    <source>
        <dbReference type="ARBA" id="ARBA00022692"/>
    </source>
</evidence>
<feature type="domain" description="Polysaccharide chain length determinant N-terminal" evidence="18">
    <location>
        <begin position="2"/>
        <end position="90"/>
    </location>
</feature>
<dbReference type="InterPro" id="IPR025669">
    <property type="entry name" value="AAA_dom"/>
</dbReference>
<keyword evidence="8" id="KW-0808">Transferase</keyword>
<keyword evidence="10" id="KW-0547">Nucleotide-binding</keyword>
<dbReference type="Pfam" id="PF13614">
    <property type="entry name" value="AAA_31"/>
    <property type="match status" value="1"/>
</dbReference>
<dbReference type="EC" id="2.7.10.2" evidence="5"/>
<dbReference type="PANTHER" id="PTHR32309:SF13">
    <property type="entry name" value="FERRIC ENTEROBACTIN TRANSPORT PROTEIN FEPE"/>
    <property type="match status" value="1"/>
</dbReference>
<dbReference type="STRING" id="258533.BN977_01791"/>
<dbReference type="Pfam" id="PF02706">
    <property type="entry name" value="Wzz"/>
    <property type="match status" value="1"/>
</dbReference>
<organism evidence="20 21">
    <name type="scientific">Mycolicibacterium cosmeticum</name>
    <dbReference type="NCBI Taxonomy" id="258533"/>
    <lineage>
        <taxon>Bacteria</taxon>
        <taxon>Bacillati</taxon>
        <taxon>Actinomycetota</taxon>
        <taxon>Actinomycetes</taxon>
        <taxon>Mycobacteriales</taxon>
        <taxon>Mycobacteriaceae</taxon>
        <taxon>Mycolicibacterium</taxon>
    </lineage>
</organism>
<evidence type="ECO:0000256" key="5">
    <source>
        <dbReference type="ARBA" id="ARBA00011903"/>
    </source>
</evidence>
<dbReference type="InterPro" id="IPR003856">
    <property type="entry name" value="LPS_length_determ_N"/>
</dbReference>
<evidence type="ECO:0000256" key="10">
    <source>
        <dbReference type="ARBA" id="ARBA00022741"/>
    </source>
</evidence>
<dbReference type="OrthoDB" id="9812433at2"/>
<name>W9AND8_MYCCO</name>
<keyword evidence="6" id="KW-1003">Cell membrane</keyword>
<keyword evidence="13 17" id="KW-1133">Transmembrane helix</keyword>
<dbReference type="NCBIfam" id="TIGR01007">
    <property type="entry name" value="eps_fam"/>
    <property type="match status" value="1"/>
</dbReference>
<comment type="similarity">
    <text evidence="4">Belongs to the etk/wzc family.</text>
</comment>
<dbReference type="PANTHER" id="PTHR32309">
    <property type="entry name" value="TYROSINE-PROTEIN KINASE"/>
    <property type="match status" value="1"/>
</dbReference>
<dbReference type="InterPro" id="IPR005702">
    <property type="entry name" value="Wzc-like_C"/>
</dbReference>
<evidence type="ECO:0000256" key="2">
    <source>
        <dbReference type="ARBA" id="ARBA00006683"/>
    </source>
</evidence>
<evidence type="ECO:0000256" key="3">
    <source>
        <dbReference type="ARBA" id="ARBA00007316"/>
    </source>
</evidence>
<dbReference type="Proteomes" id="UP000028870">
    <property type="component" value="Unassembled WGS sequence"/>
</dbReference>
<keyword evidence="21" id="KW-1185">Reference proteome</keyword>
<sequence>MSLQEFTKLLRTRWVTVAVTTLICILGAVAFTLLTRPQYQASTRLFLSTNSTGASVTDLYQANLLSQQRVLSYATLINGETLAQRTIDKLGLDMSPETFQDKVKATAKSDTVLIDVKVRDESPTRARDIANTMADEFVLMVQELETPKAGATPLARVVVEQRASTPQKPVLPNPVLNLFGGLVVGLGLAVGLAVLREVLDNTVKDRQTVESTAHTGLVGSIPLDKERRNLPAASFENDHSLFAESFRKLGTNLRFLSVDNPPRMIVVTSALAGEGKTTTAINLALALTDAGHNVALVDGDMRRPMLDEKLGVIGAVGFSTVLSGDITLSEALQETGFPRLTVLSSGAVPPNPGELVGSLAAQKVLGELRANFDYVIVDSSPLIAVTDAAVLTTSCDGALLVTRHGHTKREQLAQAVRTLDDVGASILGAVLTMAPPPRGAEYAYRYYRSERPAHDTGEPTR</sequence>
<evidence type="ECO:0000256" key="17">
    <source>
        <dbReference type="SAM" id="Phobius"/>
    </source>
</evidence>
<keyword evidence="9 17" id="KW-0812">Transmembrane</keyword>
<comment type="similarity">
    <text evidence="3">Belongs to the CpsD/CapB family.</text>
</comment>
<comment type="catalytic activity">
    <reaction evidence="16">
        <text>L-tyrosyl-[protein] + ATP = O-phospho-L-tyrosyl-[protein] + ADP + H(+)</text>
        <dbReference type="Rhea" id="RHEA:10596"/>
        <dbReference type="Rhea" id="RHEA-COMP:10136"/>
        <dbReference type="Rhea" id="RHEA-COMP:20101"/>
        <dbReference type="ChEBI" id="CHEBI:15378"/>
        <dbReference type="ChEBI" id="CHEBI:30616"/>
        <dbReference type="ChEBI" id="CHEBI:46858"/>
        <dbReference type="ChEBI" id="CHEBI:61978"/>
        <dbReference type="ChEBI" id="CHEBI:456216"/>
        <dbReference type="EC" id="2.7.10.2"/>
    </reaction>
</comment>